<organism evidence="2 3">
    <name type="scientific">Roseibium alexandrii</name>
    <dbReference type="NCBI Taxonomy" id="388408"/>
    <lineage>
        <taxon>Bacteria</taxon>
        <taxon>Pseudomonadati</taxon>
        <taxon>Pseudomonadota</taxon>
        <taxon>Alphaproteobacteria</taxon>
        <taxon>Hyphomicrobiales</taxon>
        <taxon>Stappiaceae</taxon>
        <taxon>Roseibium</taxon>
    </lineage>
</organism>
<dbReference type="RefSeq" id="WP_208981217.1">
    <property type="nucleotide sequence ID" value="NZ_CXWD01000005.1"/>
</dbReference>
<dbReference type="Proteomes" id="UP000053235">
    <property type="component" value="Unassembled WGS sequence"/>
</dbReference>
<dbReference type="PANTHER" id="PTHR38834:SF3">
    <property type="entry name" value="SOLUTE-BINDING PROTEIN FAMILY 3_N-TERMINAL DOMAIN-CONTAINING PROTEIN"/>
    <property type="match status" value="1"/>
</dbReference>
<feature type="domain" description="Solute-binding protein family 3/N-terminal" evidence="1">
    <location>
        <begin position="29"/>
        <end position="243"/>
    </location>
</feature>
<dbReference type="SUPFAM" id="SSF53850">
    <property type="entry name" value="Periplasmic binding protein-like II"/>
    <property type="match status" value="1"/>
</dbReference>
<dbReference type="EMBL" id="CXWD01000005">
    <property type="protein sequence ID" value="CTQ67802.1"/>
    <property type="molecule type" value="Genomic_DNA"/>
</dbReference>
<dbReference type="Pfam" id="PF00497">
    <property type="entry name" value="SBP_bac_3"/>
    <property type="match status" value="1"/>
</dbReference>
<reference evidence="3" key="1">
    <citation type="submission" date="2015-07" db="EMBL/GenBank/DDBJ databases">
        <authorList>
            <person name="Rodrigo-Torres Lidia"/>
            <person name="Arahal R.David."/>
        </authorList>
    </citation>
    <scope>NUCLEOTIDE SEQUENCE [LARGE SCALE GENOMIC DNA]</scope>
    <source>
        <strain evidence="3">CECT 5112</strain>
    </source>
</reference>
<dbReference type="AlphaFoldDB" id="A0A0M7A067"/>
<evidence type="ECO:0000259" key="1">
    <source>
        <dbReference type="SMART" id="SM00062"/>
    </source>
</evidence>
<keyword evidence="3" id="KW-1185">Reference proteome</keyword>
<evidence type="ECO:0000313" key="2">
    <source>
        <dbReference type="EMBL" id="CTQ67802.1"/>
    </source>
</evidence>
<sequence>MPILRILGHVLLGASLYAAFTAGARSQDKIIAYTGFLPPLSINAEERGISVEIMELVAKEADIELDIRFAPWKRAQLLVENTPGSLIFSLAYTRKRSEKLKYIAPLIYTESAFITLDEQIDSFEQALADNKVIGVHLGSQRARILRRNGLTNLTEIATAEQMARMLQAGRVDAWYTISMRANYITRKQGFDHTRLQVGAPLSHGVQWLAANKSVSPALKARLSKAVSKVWRDPRYWQIVDSYLQ</sequence>
<gene>
    <name evidence="2" type="ORF">LAX5112_01525</name>
</gene>
<dbReference type="STRING" id="388408.LAX5112_01525"/>
<dbReference type="Gene3D" id="3.40.190.10">
    <property type="entry name" value="Periplasmic binding protein-like II"/>
    <property type="match status" value="2"/>
</dbReference>
<protein>
    <submittedName>
        <fullName evidence="2">Lysine-arginine-ornithine-binding periplasmic protein</fullName>
    </submittedName>
</protein>
<name>A0A0M7A067_9HYPH</name>
<accession>A0A0M7A067</accession>
<evidence type="ECO:0000313" key="3">
    <source>
        <dbReference type="Proteomes" id="UP000053235"/>
    </source>
</evidence>
<dbReference type="SMART" id="SM00062">
    <property type="entry name" value="PBPb"/>
    <property type="match status" value="1"/>
</dbReference>
<dbReference type="InterPro" id="IPR001638">
    <property type="entry name" value="Solute-binding_3/MltF_N"/>
</dbReference>
<proteinExistence type="predicted"/>
<dbReference type="PANTHER" id="PTHR38834">
    <property type="entry name" value="PERIPLASMIC SUBSTRATE BINDING PROTEIN FAMILY 3"/>
    <property type="match status" value="1"/>
</dbReference>